<dbReference type="GO" id="GO:0032259">
    <property type="term" value="P:methylation"/>
    <property type="evidence" value="ECO:0007669"/>
    <property type="project" value="UniProtKB-KW"/>
</dbReference>
<dbReference type="GO" id="GO:0008168">
    <property type="term" value="F:methyltransferase activity"/>
    <property type="evidence" value="ECO:0007669"/>
    <property type="project" value="UniProtKB-KW"/>
</dbReference>
<gene>
    <name evidence="2" type="ORF">CCHL11_06371</name>
</gene>
<keyword evidence="1" id="KW-1133">Transmembrane helix</keyword>
<dbReference type="PANTHER" id="PTHR45036:SF1">
    <property type="entry name" value="METHYLTRANSFERASE LIKE 7A"/>
    <property type="match status" value="1"/>
</dbReference>
<keyword evidence="1" id="KW-0812">Transmembrane</keyword>
<protein>
    <submittedName>
        <fullName evidence="2">Methyltransferase-like protein 7B</fullName>
    </submittedName>
</protein>
<keyword evidence="2" id="KW-0489">Methyltransferase</keyword>
<name>A0A1Q8RPY6_9PEZI</name>
<organism evidence="2 3">
    <name type="scientific">Colletotrichum chlorophyti</name>
    <dbReference type="NCBI Taxonomy" id="708187"/>
    <lineage>
        <taxon>Eukaryota</taxon>
        <taxon>Fungi</taxon>
        <taxon>Dikarya</taxon>
        <taxon>Ascomycota</taxon>
        <taxon>Pezizomycotina</taxon>
        <taxon>Sordariomycetes</taxon>
        <taxon>Hypocreomycetidae</taxon>
        <taxon>Glomerellales</taxon>
        <taxon>Glomerellaceae</taxon>
        <taxon>Colletotrichum</taxon>
    </lineage>
</organism>
<dbReference type="Pfam" id="PF13489">
    <property type="entry name" value="Methyltransf_23"/>
    <property type="match status" value="1"/>
</dbReference>
<dbReference type="EMBL" id="MPGH01000130">
    <property type="protein sequence ID" value="OLN86389.1"/>
    <property type="molecule type" value="Genomic_DNA"/>
</dbReference>
<dbReference type="SUPFAM" id="SSF53335">
    <property type="entry name" value="S-adenosyl-L-methionine-dependent methyltransferases"/>
    <property type="match status" value="1"/>
</dbReference>
<dbReference type="OrthoDB" id="540004at2759"/>
<keyword evidence="2" id="KW-0808">Transferase</keyword>
<evidence type="ECO:0000313" key="3">
    <source>
        <dbReference type="Proteomes" id="UP000186583"/>
    </source>
</evidence>
<dbReference type="STRING" id="708187.A0A1Q8RPY6"/>
<dbReference type="InterPro" id="IPR052356">
    <property type="entry name" value="Thiol_S-MT"/>
</dbReference>
<keyword evidence="3" id="KW-1185">Reference proteome</keyword>
<accession>A0A1Q8RPY6</accession>
<dbReference type="PANTHER" id="PTHR45036">
    <property type="entry name" value="METHYLTRANSFERASE LIKE 7B"/>
    <property type="match status" value="1"/>
</dbReference>
<feature type="transmembrane region" description="Helical" evidence="1">
    <location>
        <begin position="12"/>
        <end position="33"/>
    </location>
</feature>
<dbReference type="Proteomes" id="UP000186583">
    <property type="component" value="Unassembled WGS sequence"/>
</dbReference>
<dbReference type="CDD" id="cd02440">
    <property type="entry name" value="AdoMet_MTases"/>
    <property type="match status" value="1"/>
</dbReference>
<evidence type="ECO:0000256" key="1">
    <source>
        <dbReference type="SAM" id="Phobius"/>
    </source>
</evidence>
<keyword evidence="1" id="KW-0472">Membrane</keyword>
<dbReference type="InterPro" id="IPR029063">
    <property type="entry name" value="SAM-dependent_MTases_sf"/>
</dbReference>
<reference evidence="2 3" key="1">
    <citation type="submission" date="2016-11" db="EMBL/GenBank/DDBJ databases">
        <title>Draft Genome Assembly of Colletotrichum chlorophyti a pathogen of herbaceous plants.</title>
        <authorList>
            <person name="Gan P."/>
            <person name="Narusaka M."/>
            <person name="Tsushima A."/>
            <person name="Narusaka Y."/>
            <person name="Takano Y."/>
            <person name="Shirasu K."/>
        </authorList>
    </citation>
    <scope>NUCLEOTIDE SEQUENCE [LARGE SCALE GENOMIC DNA]</scope>
    <source>
        <strain evidence="2 3">NTL11</strain>
    </source>
</reference>
<dbReference type="Gene3D" id="3.40.50.150">
    <property type="entry name" value="Vaccinia Virus protein VP39"/>
    <property type="match status" value="1"/>
</dbReference>
<evidence type="ECO:0000313" key="2">
    <source>
        <dbReference type="EMBL" id="OLN86389.1"/>
    </source>
</evidence>
<proteinExistence type="predicted"/>
<dbReference type="AlphaFoldDB" id="A0A1Q8RPY6"/>
<comment type="caution">
    <text evidence="2">The sequence shown here is derived from an EMBL/GenBank/DDBJ whole genome shotgun (WGS) entry which is preliminary data.</text>
</comment>
<sequence length="296" mass="32601">MSSVFEVMRGLVGPWIFLSLAFSFLPGTILSLLRAGDFRALLSPSRIQNAWFSAFWGLAGPNIREGNNDRIVALLEGRVKDGDVVETPVHPPIGGVVLEIGAGSGLWVNVFSKGSSGGAAADNKKSGLRRRVAEGVTKVYGIEPNTEVHPALRERVREAGLEGTYEIVPAGIESLSDPKVWDAKIERGSVDCIVSILCLCSIPEPEKNIKELYSYLKKGGRWYVYEHVQVKNSRPLQIYQRVVNLVWPRALNGCQLCRNTGKSIKCAGPWENIDVSQPVAEPWYQMVPHILGTYTK</sequence>